<dbReference type="EMBL" id="JAOCDG010000055">
    <property type="protein sequence ID" value="MDH0690460.1"/>
    <property type="molecule type" value="Genomic_DNA"/>
</dbReference>
<name>A0ABD4Y5J9_STUST</name>
<dbReference type="SUPFAM" id="SSF52540">
    <property type="entry name" value="P-loop containing nucleoside triphosphate hydrolases"/>
    <property type="match status" value="1"/>
</dbReference>
<comment type="caution">
    <text evidence="2">The sequence shown here is derived from an EMBL/GenBank/DDBJ whole genome shotgun (WGS) entry which is preliminary data.</text>
</comment>
<dbReference type="Pfam" id="PF13175">
    <property type="entry name" value="AAA_15"/>
    <property type="match status" value="1"/>
</dbReference>
<dbReference type="InterPro" id="IPR041685">
    <property type="entry name" value="AAA_GajA/Old/RecF-like"/>
</dbReference>
<protein>
    <submittedName>
        <fullName evidence="2">ATP-binding protein</fullName>
    </submittedName>
</protein>
<feature type="domain" description="Endonuclease GajA/Old nuclease/RecF-like AAA" evidence="1">
    <location>
        <begin position="1"/>
        <end position="84"/>
    </location>
</feature>
<dbReference type="Proteomes" id="UP001161139">
    <property type="component" value="Unassembled WGS sequence"/>
</dbReference>
<accession>A0ABD4Y5J9</accession>
<evidence type="ECO:0000259" key="1">
    <source>
        <dbReference type="Pfam" id="PF13175"/>
    </source>
</evidence>
<dbReference type="Gene3D" id="3.40.50.300">
    <property type="entry name" value="P-loop containing nucleotide triphosphate hydrolases"/>
    <property type="match status" value="1"/>
</dbReference>
<organism evidence="2 3">
    <name type="scientific">Stutzerimonas stutzeri</name>
    <name type="common">Pseudomonas stutzeri</name>
    <dbReference type="NCBI Taxonomy" id="316"/>
    <lineage>
        <taxon>Bacteria</taxon>
        <taxon>Pseudomonadati</taxon>
        <taxon>Pseudomonadota</taxon>
        <taxon>Gammaproteobacteria</taxon>
        <taxon>Pseudomonadales</taxon>
        <taxon>Pseudomonadaceae</taxon>
        <taxon>Stutzerimonas</taxon>
    </lineage>
</organism>
<dbReference type="AlphaFoldDB" id="A0ABD4Y5J9"/>
<keyword evidence="2" id="KW-0547">Nucleotide-binding</keyword>
<evidence type="ECO:0000313" key="3">
    <source>
        <dbReference type="Proteomes" id="UP001161139"/>
    </source>
</evidence>
<dbReference type="GO" id="GO:0005524">
    <property type="term" value="F:ATP binding"/>
    <property type="evidence" value="ECO:0007669"/>
    <property type="project" value="UniProtKB-KW"/>
</dbReference>
<gene>
    <name evidence="2" type="ORF">N5D09_20415</name>
</gene>
<keyword evidence="2" id="KW-0067">ATP-binding</keyword>
<sequence length="115" mass="12444">MRLKSVKLTHFRGYRATTVIPIDEAMTGIVGCNYYGKSTILEALAIFFESGDVKADKSDMNCFSLAEGAEQFEMACEFDDLPTVNGLADASWMQAVGGLLMPTATQAVLPVGNRL</sequence>
<reference evidence="2" key="1">
    <citation type="submission" date="2022-09" db="EMBL/GenBank/DDBJ databases">
        <title>Intensive care unit water sources are persistently colonized with multi-drug resistant bacteria and are the site of extensive horizontal gene transfer of antibiotic resistance genes.</title>
        <authorList>
            <person name="Diorio-Toth L."/>
        </authorList>
    </citation>
    <scope>NUCLEOTIDE SEQUENCE</scope>
    <source>
        <strain evidence="2">GD03864</strain>
    </source>
</reference>
<dbReference type="InterPro" id="IPR027417">
    <property type="entry name" value="P-loop_NTPase"/>
</dbReference>
<proteinExistence type="predicted"/>
<evidence type="ECO:0000313" key="2">
    <source>
        <dbReference type="EMBL" id="MDH0690460.1"/>
    </source>
</evidence>
<dbReference type="RefSeq" id="WP_279649557.1">
    <property type="nucleotide sequence ID" value="NZ_JAOCDG010000055.1"/>
</dbReference>